<evidence type="ECO:0000313" key="7">
    <source>
        <dbReference type="Proteomes" id="UP000324517"/>
    </source>
</evidence>
<dbReference type="KEGG" id="bhk:B4U37_09090"/>
<sequence>MKNYVVFLIQNIFWGTYSLIEWFSVRDKMQAKIILLGIFIYLCYTLAMSIIHKKKHAALTTAISFIFYFSFQSLFYYFVFGG</sequence>
<dbReference type="AlphaFoldDB" id="A0A1Y0CMR6"/>
<dbReference type="EMBL" id="VTET01000010">
    <property type="protein sequence ID" value="TYS68537.1"/>
    <property type="molecule type" value="Genomic_DNA"/>
</dbReference>
<evidence type="ECO:0000313" key="4">
    <source>
        <dbReference type="EMBL" id="TYS68537.1"/>
    </source>
</evidence>
<organism evidence="3 6">
    <name type="scientific">Sutcliffiella horikoshii</name>
    <dbReference type="NCBI Taxonomy" id="79883"/>
    <lineage>
        <taxon>Bacteria</taxon>
        <taxon>Bacillati</taxon>
        <taxon>Bacillota</taxon>
        <taxon>Bacilli</taxon>
        <taxon>Bacillales</taxon>
        <taxon>Bacillaceae</taxon>
        <taxon>Sutcliffiella</taxon>
    </lineage>
</organism>
<accession>A0A1Y0CMR6</accession>
<reference evidence="6 7" key="2">
    <citation type="submission" date="2019-08" db="EMBL/GenBank/DDBJ databases">
        <title>Bacillus genomes from the desert of Cuatro Cienegas, Coahuila.</title>
        <authorList>
            <person name="Olmedo-Alvarez G."/>
        </authorList>
    </citation>
    <scope>NUCLEOTIDE SEQUENCE [LARGE SCALE GENOMIC DNA]</scope>
    <source>
        <strain evidence="3 6">CH88_3T</strain>
        <strain evidence="4 7">CH98b_3T</strain>
    </source>
</reference>
<feature type="transmembrane region" description="Helical" evidence="1">
    <location>
        <begin position="57"/>
        <end position="79"/>
    </location>
</feature>
<dbReference type="Proteomes" id="UP000323393">
    <property type="component" value="Unassembled WGS sequence"/>
</dbReference>
<gene>
    <name evidence="2" type="ORF">B4U37_09090</name>
    <name evidence="3" type="ORF">FZC74_03955</name>
    <name evidence="4" type="ORF">FZC75_17755</name>
</gene>
<dbReference type="EMBL" id="CP020880">
    <property type="protein sequence ID" value="ART76185.1"/>
    <property type="molecule type" value="Genomic_DNA"/>
</dbReference>
<proteinExistence type="predicted"/>
<keyword evidence="5" id="KW-1185">Reference proteome</keyword>
<reference evidence="2 5" key="1">
    <citation type="submission" date="2017-04" db="EMBL/GenBank/DDBJ databases">
        <title>Complete Genome Sequence of the Bacillus horikoshii 20a strain from Cuatro Cienegas, Coahuila, Mexico.</title>
        <authorList>
            <person name="Zarza E."/>
            <person name="Alcaraz L.D."/>
            <person name="Aguilar-Salinas B."/>
            <person name="Islas A."/>
            <person name="Olmedo-Alvarez G."/>
        </authorList>
    </citation>
    <scope>NUCLEOTIDE SEQUENCE [LARGE SCALE GENOMIC DNA]</scope>
    <source>
        <strain evidence="2 5">20a</strain>
    </source>
</reference>
<protein>
    <submittedName>
        <fullName evidence="3">Uncharacterized protein</fullName>
    </submittedName>
</protein>
<keyword evidence="1" id="KW-0472">Membrane</keyword>
<feature type="transmembrane region" description="Helical" evidence="1">
    <location>
        <begin position="6"/>
        <end position="24"/>
    </location>
</feature>
<evidence type="ECO:0000313" key="5">
    <source>
        <dbReference type="Proteomes" id="UP000195573"/>
    </source>
</evidence>
<evidence type="ECO:0000313" key="6">
    <source>
        <dbReference type="Proteomes" id="UP000323393"/>
    </source>
</evidence>
<dbReference type="Proteomes" id="UP000324517">
    <property type="component" value="Unassembled WGS sequence"/>
</dbReference>
<feature type="transmembrane region" description="Helical" evidence="1">
    <location>
        <begin position="33"/>
        <end position="51"/>
    </location>
</feature>
<evidence type="ECO:0000313" key="2">
    <source>
        <dbReference type="EMBL" id="ART76185.1"/>
    </source>
</evidence>
<dbReference type="OrthoDB" id="2942660at2"/>
<name>A0A1Y0CMR6_9BACI</name>
<keyword evidence="1" id="KW-1133">Transmembrane helix</keyword>
<dbReference type="RefSeq" id="WP_088017977.1">
    <property type="nucleotide sequence ID" value="NZ_CP020880.1"/>
</dbReference>
<evidence type="ECO:0000313" key="3">
    <source>
        <dbReference type="EMBL" id="TYS61442.1"/>
    </source>
</evidence>
<dbReference type="Proteomes" id="UP000195573">
    <property type="component" value="Chromosome"/>
</dbReference>
<dbReference type="EMBL" id="VTEU01000001">
    <property type="protein sequence ID" value="TYS61442.1"/>
    <property type="molecule type" value="Genomic_DNA"/>
</dbReference>
<dbReference type="GeneID" id="96738576"/>
<keyword evidence="1" id="KW-0812">Transmembrane</keyword>
<evidence type="ECO:0000256" key="1">
    <source>
        <dbReference type="SAM" id="Phobius"/>
    </source>
</evidence>